<dbReference type="PANTHER" id="PTHR37481">
    <property type="entry name" value="LIPOPOLYSACCHARIDE EXPORT SYSTEM PROTEIN LPTC"/>
    <property type="match status" value="1"/>
</dbReference>
<dbReference type="STRING" id="1123510.GCA_000620025_00766"/>
<dbReference type="RefSeq" id="WP_051524117.1">
    <property type="nucleotide sequence ID" value="NZ_AP018933.1"/>
</dbReference>
<evidence type="ECO:0000256" key="6">
    <source>
        <dbReference type="SAM" id="Phobius"/>
    </source>
</evidence>
<dbReference type="InterPro" id="IPR010664">
    <property type="entry name" value="LipoPS_assembly_LptC-rel"/>
</dbReference>
<protein>
    <submittedName>
        <fullName evidence="7">Uncharacterized protein conserved in bacteria</fullName>
    </submittedName>
</protein>
<dbReference type="Pfam" id="PF06835">
    <property type="entry name" value="LptC"/>
    <property type="match status" value="1"/>
</dbReference>
<proteinExistence type="predicted"/>
<sequence length="204" mass="22642">MIRWIRDNTTRVVILFVIVLVGIVLAFVDQFNSGTQESQLPSVPEGQPDYVLEQANFVRFDAQGKRYQSMTSPHVAHMPDAQQTTATDPRIDIVDDAARLWNISGQQATMTEDGTRITLSGNAKAVAPSEQWRLETATLNYDRGQDKIWSDTDSRFFQADQTMRSDRFEALLTPKTVTLTGNVQGVIPPTAHQASSDTDTADAP</sequence>
<dbReference type="GO" id="GO:0017089">
    <property type="term" value="F:glycolipid transfer activity"/>
    <property type="evidence" value="ECO:0007669"/>
    <property type="project" value="TreeGrafter"/>
</dbReference>
<dbReference type="GO" id="GO:0015221">
    <property type="term" value="F:lipopolysaccharide transmembrane transporter activity"/>
    <property type="evidence" value="ECO:0007669"/>
    <property type="project" value="InterPro"/>
</dbReference>
<evidence type="ECO:0000313" key="8">
    <source>
        <dbReference type="Proteomes" id="UP000267342"/>
    </source>
</evidence>
<keyword evidence="5 6" id="KW-0472">Membrane</keyword>
<reference evidence="7 8" key="1">
    <citation type="submission" date="2018-09" db="EMBL/GenBank/DDBJ databases">
        <title>Zymobacter palmae IAM14233 (=T109) whole genome analysis.</title>
        <authorList>
            <person name="Yanase H."/>
        </authorList>
    </citation>
    <scope>NUCLEOTIDE SEQUENCE [LARGE SCALE GENOMIC DNA]</scope>
    <source>
        <strain evidence="7 8">IAM14233</strain>
    </source>
</reference>
<evidence type="ECO:0000256" key="5">
    <source>
        <dbReference type="ARBA" id="ARBA00023136"/>
    </source>
</evidence>
<evidence type="ECO:0000313" key="7">
    <source>
        <dbReference type="EMBL" id="BBG30865.1"/>
    </source>
</evidence>
<dbReference type="Proteomes" id="UP000267342">
    <property type="component" value="Chromosome"/>
</dbReference>
<dbReference type="GO" id="GO:0030288">
    <property type="term" value="C:outer membrane-bounded periplasmic space"/>
    <property type="evidence" value="ECO:0007669"/>
    <property type="project" value="TreeGrafter"/>
</dbReference>
<evidence type="ECO:0000256" key="1">
    <source>
        <dbReference type="ARBA" id="ARBA00022475"/>
    </source>
</evidence>
<accession>A0A348HGW3</accession>
<dbReference type="PANTHER" id="PTHR37481:SF1">
    <property type="entry name" value="LIPOPOLYSACCHARIDE EXPORT SYSTEM PROTEIN LPTC"/>
    <property type="match status" value="1"/>
</dbReference>
<dbReference type="GO" id="GO:0005886">
    <property type="term" value="C:plasma membrane"/>
    <property type="evidence" value="ECO:0007669"/>
    <property type="project" value="InterPro"/>
</dbReference>
<keyword evidence="8" id="KW-1185">Reference proteome</keyword>
<dbReference type="InterPro" id="IPR052363">
    <property type="entry name" value="LPS_export_LptC"/>
</dbReference>
<keyword evidence="4 6" id="KW-1133">Transmembrane helix</keyword>
<keyword evidence="1" id="KW-1003">Cell membrane</keyword>
<dbReference type="KEGG" id="zpl:ZBT109_2128"/>
<name>A0A348HGW3_9GAMM</name>
<dbReference type="Gene3D" id="2.60.450.10">
    <property type="entry name" value="Lipopolysaccharide (LPS) transport protein A like domain"/>
    <property type="match status" value="1"/>
</dbReference>
<feature type="transmembrane region" description="Helical" evidence="6">
    <location>
        <begin position="12"/>
        <end position="28"/>
    </location>
</feature>
<keyword evidence="2" id="KW-0997">Cell inner membrane</keyword>
<dbReference type="NCBIfam" id="TIGR04409">
    <property type="entry name" value="LptC_YrbK"/>
    <property type="match status" value="1"/>
</dbReference>
<dbReference type="InterPro" id="IPR026265">
    <property type="entry name" value="LptC"/>
</dbReference>
<keyword evidence="3 6" id="KW-0812">Transmembrane</keyword>
<dbReference type="EMBL" id="AP018933">
    <property type="protein sequence ID" value="BBG30865.1"/>
    <property type="molecule type" value="Genomic_DNA"/>
</dbReference>
<evidence type="ECO:0000256" key="3">
    <source>
        <dbReference type="ARBA" id="ARBA00022692"/>
    </source>
</evidence>
<dbReference type="OrthoDB" id="6118108at2"/>
<gene>
    <name evidence="7" type="ORF">ZBT109_2128</name>
</gene>
<dbReference type="AlphaFoldDB" id="A0A348HGW3"/>
<organism evidence="7 8">
    <name type="scientific">Zymobacter palmae</name>
    <dbReference type="NCBI Taxonomy" id="33074"/>
    <lineage>
        <taxon>Bacteria</taxon>
        <taxon>Pseudomonadati</taxon>
        <taxon>Pseudomonadota</taxon>
        <taxon>Gammaproteobacteria</taxon>
        <taxon>Oceanospirillales</taxon>
        <taxon>Halomonadaceae</taxon>
        <taxon>Zymobacter group</taxon>
        <taxon>Zymobacter</taxon>
    </lineage>
</organism>
<evidence type="ECO:0000256" key="2">
    <source>
        <dbReference type="ARBA" id="ARBA00022519"/>
    </source>
</evidence>
<evidence type="ECO:0000256" key="4">
    <source>
        <dbReference type="ARBA" id="ARBA00022989"/>
    </source>
</evidence>